<feature type="domain" description="GIY-YIG" evidence="1">
    <location>
        <begin position="1"/>
        <end position="77"/>
    </location>
</feature>
<proteinExistence type="predicted"/>
<accession>A0A411E641</accession>
<keyword evidence="3" id="KW-1185">Reference proteome</keyword>
<dbReference type="RefSeq" id="WP_129601821.1">
    <property type="nucleotide sequence ID" value="NZ_CP035544.1"/>
</dbReference>
<organism evidence="2 3">
    <name type="scientific">Muriicola soli</name>
    <dbReference type="NCBI Taxonomy" id="2507538"/>
    <lineage>
        <taxon>Bacteria</taxon>
        <taxon>Pseudomonadati</taxon>
        <taxon>Bacteroidota</taxon>
        <taxon>Flavobacteriia</taxon>
        <taxon>Flavobacteriales</taxon>
        <taxon>Flavobacteriaceae</taxon>
        <taxon>Muriicola</taxon>
    </lineage>
</organism>
<dbReference type="Pfam" id="PF01541">
    <property type="entry name" value="GIY-YIG"/>
    <property type="match status" value="1"/>
</dbReference>
<dbReference type="InterPro" id="IPR000305">
    <property type="entry name" value="GIY-YIG_endonuc"/>
</dbReference>
<protein>
    <submittedName>
        <fullName evidence="2">GIY-YIG nuclease family protein</fullName>
    </submittedName>
</protein>
<dbReference type="EMBL" id="CP035544">
    <property type="protein sequence ID" value="QBA63131.1"/>
    <property type="molecule type" value="Genomic_DNA"/>
</dbReference>
<dbReference type="SUPFAM" id="SSF82771">
    <property type="entry name" value="GIY-YIG endonuclease"/>
    <property type="match status" value="1"/>
</dbReference>
<dbReference type="AlphaFoldDB" id="A0A411E641"/>
<gene>
    <name evidence="2" type="ORF">EQY75_00270</name>
</gene>
<name>A0A411E641_9FLAO</name>
<dbReference type="OrthoDB" id="1495241at2"/>
<dbReference type="Proteomes" id="UP000290889">
    <property type="component" value="Chromosome"/>
</dbReference>
<evidence type="ECO:0000313" key="2">
    <source>
        <dbReference type="EMBL" id="QBA63131.1"/>
    </source>
</evidence>
<sequence length="94" mass="11348">MYYVYVIQSGLDDSFYIGKTSNLEERLLFHNTPELNKGITKRKIPWKYFFILEIGDLRLAGKIENHIKRMKSRKYIQDLKKYPEITQKLIKKYS</sequence>
<dbReference type="PROSITE" id="PS50164">
    <property type="entry name" value="GIY_YIG"/>
    <property type="match status" value="1"/>
</dbReference>
<reference evidence="2 3" key="1">
    <citation type="submission" date="2019-01" db="EMBL/GenBank/DDBJ databases">
        <title>Muriicola soli sp. nov., isolated from soil.</title>
        <authorList>
            <person name="Kang H.J."/>
            <person name="Kim S.B."/>
        </authorList>
    </citation>
    <scope>NUCLEOTIDE SEQUENCE [LARGE SCALE GENOMIC DNA]</scope>
    <source>
        <strain evidence="2 3">MMS17-SY002</strain>
    </source>
</reference>
<evidence type="ECO:0000313" key="3">
    <source>
        <dbReference type="Proteomes" id="UP000290889"/>
    </source>
</evidence>
<dbReference type="InterPro" id="IPR035901">
    <property type="entry name" value="GIY-YIG_endonuc_sf"/>
</dbReference>
<dbReference type="KEGG" id="mur:EQY75_00270"/>
<evidence type="ECO:0000259" key="1">
    <source>
        <dbReference type="PROSITE" id="PS50164"/>
    </source>
</evidence>
<dbReference type="Gene3D" id="3.40.1440.10">
    <property type="entry name" value="GIY-YIG endonuclease"/>
    <property type="match status" value="1"/>
</dbReference>